<evidence type="ECO:0000313" key="2">
    <source>
        <dbReference type="EMBL" id="KAL2742081.1"/>
    </source>
</evidence>
<gene>
    <name evidence="2" type="ORF">V1477_009710</name>
</gene>
<feature type="region of interest" description="Disordered" evidence="1">
    <location>
        <begin position="23"/>
        <end position="163"/>
    </location>
</feature>
<sequence>MGIRVLIYEKITGSAYYTEERIQRQGSEYLHNTDSSFSLDKRRVPLPPPPSTAPATEAAPPPPPTPPPPPPPLLLPPPARTVLGAVAERAPPPVERCQRYIFGNAPPRHRCHPHLRREERSSEESSSTARLPPPLPPPPPPPPPPTALRHCFYSPSRVRAAHE</sequence>
<keyword evidence="3" id="KW-1185">Reference proteome</keyword>
<proteinExistence type="predicted"/>
<name>A0ABD2CAJ5_VESMC</name>
<reference evidence="2 3" key="1">
    <citation type="journal article" date="2024" name="Ann. Entomol. Soc. Am.">
        <title>Genomic analyses of the southern and eastern yellowjacket wasps (Hymenoptera: Vespidae) reveal evolutionary signatures of social life.</title>
        <authorList>
            <person name="Catto M.A."/>
            <person name="Caine P.B."/>
            <person name="Orr S.E."/>
            <person name="Hunt B.G."/>
            <person name="Goodisman M.A.D."/>
        </authorList>
    </citation>
    <scope>NUCLEOTIDE SEQUENCE [LARGE SCALE GENOMIC DNA]</scope>
    <source>
        <strain evidence="2">232</strain>
        <tissue evidence="2">Head and thorax</tissue>
    </source>
</reference>
<dbReference type="Proteomes" id="UP001607303">
    <property type="component" value="Unassembled WGS sequence"/>
</dbReference>
<accession>A0ABD2CAJ5</accession>
<feature type="compositionally biased region" description="Pro residues" evidence="1">
    <location>
        <begin position="131"/>
        <end position="146"/>
    </location>
</feature>
<feature type="compositionally biased region" description="Pro residues" evidence="1">
    <location>
        <begin position="59"/>
        <end position="79"/>
    </location>
</feature>
<evidence type="ECO:0000256" key="1">
    <source>
        <dbReference type="SAM" id="MobiDB-lite"/>
    </source>
</evidence>
<dbReference type="AlphaFoldDB" id="A0ABD2CAJ5"/>
<dbReference type="EMBL" id="JAYRBN010000058">
    <property type="protein sequence ID" value="KAL2742081.1"/>
    <property type="molecule type" value="Genomic_DNA"/>
</dbReference>
<evidence type="ECO:0000313" key="3">
    <source>
        <dbReference type="Proteomes" id="UP001607303"/>
    </source>
</evidence>
<feature type="compositionally biased region" description="Polar residues" evidence="1">
    <location>
        <begin position="24"/>
        <end position="38"/>
    </location>
</feature>
<comment type="caution">
    <text evidence="2">The sequence shown here is derived from an EMBL/GenBank/DDBJ whole genome shotgun (WGS) entry which is preliminary data.</text>
</comment>
<organism evidence="2 3">
    <name type="scientific">Vespula maculifrons</name>
    <name type="common">Eastern yellow jacket</name>
    <name type="synonym">Wasp</name>
    <dbReference type="NCBI Taxonomy" id="7453"/>
    <lineage>
        <taxon>Eukaryota</taxon>
        <taxon>Metazoa</taxon>
        <taxon>Ecdysozoa</taxon>
        <taxon>Arthropoda</taxon>
        <taxon>Hexapoda</taxon>
        <taxon>Insecta</taxon>
        <taxon>Pterygota</taxon>
        <taxon>Neoptera</taxon>
        <taxon>Endopterygota</taxon>
        <taxon>Hymenoptera</taxon>
        <taxon>Apocrita</taxon>
        <taxon>Aculeata</taxon>
        <taxon>Vespoidea</taxon>
        <taxon>Vespidae</taxon>
        <taxon>Vespinae</taxon>
        <taxon>Vespula</taxon>
    </lineage>
</organism>
<protein>
    <submittedName>
        <fullName evidence="2">Uncharacterized protein</fullName>
    </submittedName>
</protein>